<dbReference type="EMBL" id="KI964583">
    <property type="protein sequence ID" value="EUC34939.1"/>
    <property type="molecule type" value="Genomic_DNA"/>
</dbReference>
<reference evidence="2 3" key="1">
    <citation type="journal article" date="2013" name="PLoS Genet.">
        <title>Comparative genome structure, secondary metabolite, and effector coding capacity across Cochliobolus pathogens.</title>
        <authorList>
            <person name="Condon B.J."/>
            <person name="Leng Y."/>
            <person name="Wu D."/>
            <person name="Bushley K.E."/>
            <person name="Ohm R.A."/>
            <person name="Otillar R."/>
            <person name="Martin J."/>
            <person name="Schackwitz W."/>
            <person name="Grimwood J."/>
            <person name="MohdZainudin N."/>
            <person name="Xue C."/>
            <person name="Wang R."/>
            <person name="Manning V.A."/>
            <person name="Dhillon B."/>
            <person name="Tu Z.J."/>
            <person name="Steffenson B.J."/>
            <person name="Salamov A."/>
            <person name="Sun H."/>
            <person name="Lowry S."/>
            <person name="LaButti K."/>
            <person name="Han J."/>
            <person name="Copeland A."/>
            <person name="Lindquist E."/>
            <person name="Barry K."/>
            <person name="Schmutz J."/>
            <person name="Baker S.E."/>
            <person name="Ciuffetti L.M."/>
            <person name="Grigoriev I.V."/>
            <person name="Zhong S."/>
            <person name="Turgeon B.G."/>
        </authorList>
    </citation>
    <scope>NUCLEOTIDE SEQUENCE [LARGE SCALE GENOMIC DNA]</scope>
    <source>
        <strain evidence="2 3">26-R-13</strain>
    </source>
</reference>
<evidence type="ECO:0000313" key="3">
    <source>
        <dbReference type="Proteomes" id="UP000053841"/>
    </source>
</evidence>
<organism evidence="2 3">
    <name type="scientific">Cochliobolus carbonum (strain 26-R-13)</name>
    <name type="common">Maize leaf spot fungus</name>
    <name type="synonym">Bipolaris zeicola</name>
    <dbReference type="NCBI Taxonomy" id="930089"/>
    <lineage>
        <taxon>Eukaryota</taxon>
        <taxon>Fungi</taxon>
        <taxon>Dikarya</taxon>
        <taxon>Ascomycota</taxon>
        <taxon>Pezizomycotina</taxon>
        <taxon>Dothideomycetes</taxon>
        <taxon>Pleosporomycetidae</taxon>
        <taxon>Pleosporales</taxon>
        <taxon>Pleosporineae</taxon>
        <taxon>Pleosporaceae</taxon>
        <taxon>Bipolaris</taxon>
    </lineage>
</organism>
<accession>W6YH55</accession>
<feature type="region of interest" description="Disordered" evidence="1">
    <location>
        <begin position="1"/>
        <end position="39"/>
    </location>
</feature>
<evidence type="ECO:0000313" key="2">
    <source>
        <dbReference type="EMBL" id="EUC34939.1"/>
    </source>
</evidence>
<dbReference type="Proteomes" id="UP000053841">
    <property type="component" value="Unassembled WGS sequence"/>
</dbReference>
<dbReference type="GeneID" id="19148646"/>
<dbReference type="RefSeq" id="XP_007710741.1">
    <property type="nucleotide sequence ID" value="XM_007712551.1"/>
</dbReference>
<evidence type="ECO:0000256" key="1">
    <source>
        <dbReference type="SAM" id="MobiDB-lite"/>
    </source>
</evidence>
<keyword evidence="3" id="KW-1185">Reference proteome</keyword>
<evidence type="ECO:0008006" key="4">
    <source>
        <dbReference type="Google" id="ProtNLM"/>
    </source>
</evidence>
<protein>
    <recommendedName>
        <fullName evidence="4">F-box domain-containing protein</fullName>
    </recommendedName>
</protein>
<dbReference type="AlphaFoldDB" id="W6YH55"/>
<dbReference type="OrthoDB" id="62952at2759"/>
<sequence>MPVQSPPSEQRSHSDEATRPQDACDPSHPHGPSFQNPTKIGKFRSKAKKHHLKLLGPVKVSPTNTPSTTSSTEIAFLLRLPGEIRNLIYSYALTSPTSSLIYNASEMRFPLHDIGFGLMSSCHVLALETQYLHFKLSRLVFVVNQGTIGNIWDYITVMKNLGRLADAKGWTIHVEFRFSDASIILRVRSSSVDVQEYVRVIP</sequence>
<name>W6YH55_COCC2</name>
<feature type="compositionally biased region" description="Basic and acidic residues" evidence="1">
    <location>
        <begin position="10"/>
        <end position="19"/>
    </location>
</feature>
<dbReference type="KEGG" id="bze:COCCADRAFT_3794"/>
<dbReference type="HOGENOM" id="CLU_1354390_0_0_1"/>
<proteinExistence type="predicted"/>
<gene>
    <name evidence="2" type="ORF">COCCADRAFT_3794</name>
</gene>